<dbReference type="AlphaFoldDB" id="A0AAW5HV97"/>
<dbReference type="RefSeq" id="WP_143110551.1">
    <property type="nucleotide sequence ID" value="NZ_JAEUWV010000032.1"/>
</dbReference>
<name>A0AAW5HV97_9CORY</name>
<keyword evidence="3" id="KW-1185">Reference proteome</keyword>
<sequence length="177" mass="19977">MVTYREMLRQIALENDGYVTPALARVRGVPDVELRKLAARGAVEKRERGVYRDPYYPAADDFDFLREIILTLGAGVHACGETTLQVTGIGELNPKNVYLASPRRHRRKMPGTWRIRSAPPDAQVKKYHGIPSQPVAEALVEVRPAVMADRWEAMVEDAYQEGFIRGKQYRELKGLVG</sequence>
<dbReference type="Pfam" id="PF13338">
    <property type="entry name" value="AbiEi_4"/>
    <property type="match status" value="1"/>
</dbReference>
<evidence type="ECO:0000313" key="3">
    <source>
        <dbReference type="Proteomes" id="UP001205920"/>
    </source>
</evidence>
<comment type="caution">
    <text evidence="2">The sequence shown here is derived from an EMBL/GenBank/DDBJ whole genome shotgun (WGS) entry which is preliminary data.</text>
</comment>
<dbReference type="Proteomes" id="UP001205920">
    <property type="component" value="Unassembled WGS sequence"/>
</dbReference>
<gene>
    <name evidence="2" type="ORF">JMN37_10955</name>
</gene>
<dbReference type="InterPro" id="IPR025159">
    <property type="entry name" value="AbiEi_N"/>
</dbReference>
<feature type="domain" description="AbiEi antitoxin N-terminal" evidence="1">
    <location>
        <begin position="7"/>
        <end position="52"/>
    </location>
</feature>
<dbReference type="EMBL" id="JAEUWV010000032">
    <property type="protein sequence ID" value="MCO6395478.1"/>
    <property type="molecule type" value="Genomic_DNA"/>
</dbReference>
<reference evidence="2 3" key="1">
    <citation type="submission" date="2021-01" db="EMBL/GenBank/DDBJ databases">
        <title>Identification and Characterization of Corynebacterium sp.</title>
        <authorList>
            <person name="Luo Q."/>
            <person name="Qu P."/>
            <person name="Chen Q."/>
        </authorList>
    </citation>
    <scope>NUCLEOTIDE SEQUENCE [LARGE SCALE GENOMIC DNA]</scope>
    <source>
        <strain evidence="2 3">MC-18</strain>
    </source>
</reference>
<accession>A0AAW5HV97</accession>
<evidence type="ECO:0000313" key="2">
    <source>
        <dbReference type="EMBL" id="MCO6395478.1"/>
    </source>
</evidence>
<protein>
    <recommendedName>
        <fullName evidence="1">AbiEi antitoxin N-terminal domain-containing protein</fullName>
    </recommendedName>
</protein>
<organism evidence="2 3">
    <name type="scientific">Corynebacterium lipophilum</name>
    <dbReference type="NCBI Taxonomy" id="2804918"/>
    <lineage>
        <taxon>Bacteria</taxon>
        <taxon>Bacillati</taxon>
        <taxon>Actinomycetota</taxon>
        <taxon>Actinomycetes</taxon>
        <taxon>Mycobacteriales</taxon>
        <taxon>Corynebacteriaceae</taxon>
        <taxon>Corynebacterium</taxon>
    </lineage>
</organism>
<proteinExistence type="predicted"/>
<evidence type="ECO:0000259" key="1">
    <source>
        <dbReference type="Pfam" id="PF13338"/>
    </source>
</evidence>